<feature type="transmembrane region" description="Helical" evidence="8">
    <location>
        <begin position="178"/>
        <end position="198"/>
    </location>
</feature>
<feature type="transmembrane region" description="Helical" evidence="8">
    <location>
        <begin position="154"/>
        <end position="172"/>
    </location>
</feature>
<dbReference type="EMBL" id="BAABGT010000070">
    <property type="protein sequence ID" value="GAA4552160.1"/>
    <property type="molecule type" value="Genomic_DNA"/>
</dbReference>
<evidence type="ECO:0000256" key="4">
    <source>
        <dbReference type="ARBA" id="ARBA00022692"/>
    </source>
</evidence>
<dbReference type="Pfam" id="PF01694">
    <property type="entry name" value="Rhomboid"/>
    <property type="match status" value="1"/>
</dbReference>
<dbReference type="Gene3D" id="1.20.1540.10">
    <property type="entry name" value="Rhomboid-like"/>
    <property type="match status" value="1"/>
</dbReference>
<protein>
    <submittedName>
        <fullName evidence="10">Rhomboid family intramembrane serine protease</fullName>
    </submittedName>
</protein>
<dbReference type="SUPFAM" id="SSF144091">
    <property type="entry name" value="Rhomboid-like"/>
    <property type="match status" value="1"/>
</dbReference>
<dbReference type="GO" id="GO:0008233">
    <property type="term" value="F:peptidase activity"/>
    <property type="evidence" value="ECO:0007669"/>
    <property type="project" value="UniProtKB-KW"/>
</dbReference>
<keyword evidence="5" id="KW-0378">Hydrolase</keyword>
<feature type="transmembrane region" description="Helical" evidence="8">
    <location>
        <begin position="102"/>
        <end position="121"/>
    </location>
</feature>
<evidence type="ECO:0000256" key="6">
    <source>
        <dbReference type="ARBA" id="ARBA00022989"/>
    </source>
</evidence>
<feature type="transmembrane region" description="Helical" evidence="8">
    <location>
        <begin position="23"/>
        <end position="40"/>
    </location>
</feature>
<organism evidence="10 11">
    <name type="scientific">Pseudonocardia xishanensis</name>
    <dbReference type="NCBI Taxonomy" id="630995"/>
    <lineage>
        <taxon>Bacteria</taxon>
        <taxon>Bacillati</taxon>
        <taxon>Actinomycetota</taxon>
        <taxon>Actinomycetes</taxon>
        <taxon>Pseudonocardiales</taxon>
        <taxon>Pseudonocardiaceae</taxon>
        <taxon>Pseudonocardia</taxon>
    </lineage>
</organism>
<feature type="domain" description="Peptidase S54 rhomboid" evidence="9">
    <location>
        <begin position="64"/>
        <end position="199"/>
    </location>
</feature>
<evidence type="ECO:0000256" key="3">
    <source>
        <dbReference type="ARBA" id="ARBA00022670"/>
    </source>
</evidence>
<reference evidence="11" key="1">
    <citation type="journal article" date="2019" name="Int. J. Syst. Evol. Microbiol.">
        <title>The Global Catalogue of Microorganisms (GCM) 10K type strain sequencing project: providing services to taxonomists for standard genome sequencing and annotation.</title>
        <authorList>
            <consortium name="The Broad Institute Genomics Platform"/>
            <consortium name="The Broad Institute Genome Sequencing Center for Infectious Disease"/>
            <person name="Wu L."/>
            <person name="Ma J."/>
        </authorList>
    </citation>
    <scope>NUCLEOTIDE SEQUENCE [LARGE SCALE GENOMIC DNA]</scope>
    <source>
        <strain evidence="11">JCM 17906</strain>
    </source>
</reference>
<keyword evidence="6 8" id="KW-1133">Transmembrane helix</keyword>
<evidence type="ECO:0000256" key="5">
    <source>
        <dbReference type="ARBA" id="ARBA00022801"/>
    </source>
</evidence>
<evidence type="ECO:0000256" key="7">
    <source>
        <dbReference type="ARBA" id="ARBA00023136"/>
    </source>
</evidence>
<dbReference type="InterPro" id="IPR022764">
    <property type="entry name" value="Peptidase_S54_rhomboid_dom"/>
</dbReference>
<evidence type="ECO:0000256" key="1">
    <source>
        <dbReference type="ARBA" id="ARBA00004141"/>
    </source>
</evidence>
<comment type="subcellular location">
    <subcellularLocation>
        <location evidence="1">Membrane</location>
        <topology evidence="1">Multi-pass membrane protein</topology>
    </subcellularLocation>
</comment>
<dbReference type="PANTHER" id="PTHR43066">
    <property type="entry name" value="RHOMBOID-RELATED PROTEIN"/>
    <property type="match status" value="1"/>
</dbReference>
<evidence type="ECO:0000256" key="8">
    <source>
        <dbReference type="SAM" id="Phobius"/>
    </source>
</evidence>
<comment type="caution">
    <text evidence="10">The sequence shown here is derived from an EMBL/GenBank/DDBJ whole genome shotgun (WGS) entry which is preliminary data.</text>
</comment>
<name>A0ABP8RWA8_9PSEU</name>
<dbReference type="GO" id="GO:0006508">
    <property type="term" value="P:proteolysis"/>
    <property type="evidence" value="ECO:0007669"/>
    <property type="project" value="UniProtKB-KW"/>
</dbReference>
<dbReference type="InterPro" id="IPR035952">
    <property type="entry name" value="Rhomboid-like_sf"/>
</dbReference>
<sequence>MALPQVPSPTPPRTIARIIPPHPLRAAVIMLMFTAALYVLEAVDQATGETLDDDGIIARNVDGLWGIVWAPLLHGGWFHLWANTVPFLVFGWLAMAGGLRQWIGVTALIWVGSGLLVWLTAPSLSSTIGMSGVIFGWLLFLLVRGFFARSGRQIALGVVLLLFEGGMLFGVLPGTPGVSWQAHLFGALFGVLAAWIVARADRPGTRTITV</sequence>
<accession>A0ABP8RWA8</accession>
<dbReference type="RefSeq" id="WP_345422075.1">
    <property type="nucleotide sequence ID" value="NZ_BAABGT010000070.1"/>
</dbReference>
<evidence type="ECO:0000313" key="10">
    <source>
        <dbReference type="EMBL" id="GAA4552160.1"/>
    </source>
</evidence>
<proteinExistence type="inferred from homology"/>
<evidence type="ECO:0000259" key="9">
    <source>
        <dbReference type="Pfam" id="PF01694"/>
    </source>
</evidence>
<evidence type="ECO:0000256" key="2">
    <source>
        <dbReference type="ARBA" id="ARBA00009045"/>
    </source>
</evidence>
<keyword evidence="7 8" id="KW-0472">Membrane</keyword>
<keyword evidence="11" id="KW-1185">Reference proteome</keyword>
<keyword evidence="3 10" id="KW-0645">Protease</keyword>
<feature type="transmembrane region" description="Helical" evidence="8">
    <location>
        <begin position="78"/>
        <end position="95"/>
    </location>
</feature>
<comment type="similarity">
    <text evidence="2">Belongs to the peptidase S54 family.</text>
</comment>
<gene>
    <name evidence="10" type="ORF">GCM10023175_45380</name>
</gene>
<feature type="transmembrane region" description="Helical" evidence="8">
    <location>
        <begin position="127"/>
        <end position="147"/>
    </location>
</feature>
<dbReference type="PANTHER" id="PTHR43066:SF1">
    <property type="entry name" value="RHOMBOID PROTEIN 2"/>
    <property type="match status" value="1"/>
</dbReference>
<keyword evidence="4 8" id="KW-0812">Transmembrane</keyword>
<dbReference type="Proteomes" id="UP001501598">
    <property type="component" value="Unassembled WGS sequence"/>
</dbReference>
<evidence type="ECO:0000313" key="11">
    <source>
        <dbReference type="Proteomes" id="UP001501598"/>
    </source>
</evidence>